<dbReference type="SUPFAM" id="SSF53850">
    <property type="entry name" value="Periplasmic binding protein-like II"/>
    <property type="match status" value="1"/>
</dbReference>
<organism evidence="1 2">
    <name type="scientific">Thermosulfuriphilus ammonigenes</name>
    <dbReference type="NCBI Taxonomy" id="1936021"/>
    <lineage>
        <taxon>Bacteria</taxon>
        <taxon>Pseudomonadati</taxon>
        <taxon>Thermodesulfobacteriota</taxon>
        <taxon>Thermodesulfobacteria</taxon>
        <taxon>Thermodesulfobacteriales</taxon>
        <taxon>Thermodesulfobacteriaceae</taxon>
        <taxon>Thermosulfuriphilus</taxon>
    </lineage>
</organism>
<name>A0A6G7PUY5_9BACT</name>
<gene>
    <name evidence="1" type="ORF">G4V39_03995</name>
</gene>
<evidence type="ECO:0000313" key="1">
    <source>
        <dbReference type="EMBL" id="QIJ71489.1"/>
    </source>
</evidence>
<dbReference type="KEGG" id="tav:G4V39_03995"/>
<keyword evidence="2" id="KW-1185">Reference proteome</keyword>
<dbReference type="RefSeq" id="WP_166031709.1">
    <property type="nucleotide sequence ID" value="NZ_CP048877.1"/>
</dbReference>
<dbReference type="AlphaFoldDB" id="A0A6G7PUY5"/>
<dbReference type="EMBL" id="CP048877">
    <property type="protein sequence ID" value="QIJ71489.1"/>
    <property type="molecule type" value="Genomic_DNA"/>
</dbReference>
<evidence type="ECO:0000313" key="2">
    <source>
        <dbReference type="Proteomes" id="UP000502179"/>
    </source>
</evidence>
<dbReference type="Proteomes" id="UP000502179">
    <property type="component" value="Chromosome"/>
</dbReference>
<accession>A0A6G7PUY5</accession>
<sequence length="317" mass="34517">MSLARNLLLMVGILLAAAVLFWLTREAPQALNVVVVAESREPVAQILEAFSQGTGVEVHLAGLGPQEALKLARKGAFDLLWTDSPLLAVEAQREGLLEPYLPPGFDDLVPLARDSEGYWFGVAARLKVLLVHQDLSPSPTGVEDLLEKDWSGKVALARPDSADGYLFWRSLEEILGVERVKSGLSRLRRNGAIFKDSDQEVAHSLATGEALAGLLYLDRALPVLKKGPFRLIFPDQGKLSLGTWATFSTVALIRGTPALPEARQLVAYLLSPAGQKEISQVFVGRLPTRKGLTGFSGIKPLSLIDLMAVPWEKLSRR</sequence>
<dbReference type="PANTHER" id="PTHR30006">
    <property type="entry name" value="THIAMINE-BINDING PERIPLASMIC PROTEIN-RELATED"/>
    <property type="match status" value="1"/>
</dbReference>
<dbReference type="Pfam" id="PF13531">
    <property type="entry name" value="SBP_bac_11"/>
    <property type="match status" value="1"/>
</dbReference>
<dbReference type="PANTHER" id="PTHR30006:SF24">
    <property type="entry name" value="SLL0237 PROTEIN"/>
    <property type="match status" value="1"/>
</dbReference>
<reference evidence="1 2" key="1">
    <citation type="submission" date="2020-02" db="EMBL/GenBank/DDBJ databases">
        <title>Genome analysis of Thermosulfuriphilus ammonigenes ST65T, an anaerobic thermophilic chemolithoautotrophic bacterium isolated from a deep-sea hydrothermal vent.</title>
        <authorList>
            <person name="Slobodkina G."/>
            <person name="Allioux M."/>
            <person name="Merkel A."/>
            <person name="Alain K."/>
            <person name="Jebbar M."/>
            <person name="Slobodkin A."/>
        </authorList>
    </citation>
    <scope>NUCLEOTIDE SEQUENCE [LARGE SCALE GENOMIC DNA]</scope>
    <source>
        <strain evidence="1 2">ST65</strain>
    </source>
</reference>
<proteinExistence type="predicted"/>
<protein>
    <submittedName>
        <fullName evidence="1">Extracellular solute-binding protein</fullName>
    </submittedName>
</protein>
<dbReference type="Gene3D" id="3.40.190.10">
    <property type="entry name" value="Periplasmic binding protein-like II"/>
    <property type="match status" value="2"/>
</dbReference>